<protein>
    <recommendedName>
        <fullName evidence="3">DUF503 domain-containing protein</fullName>
    </recommendedName>
</protein>
<dbReference type="PANTHER" id="PTHR36441">
    <property type="entry name" value="HYPOTHETICAL CYTOSOLIC PROTEIN"/>
    <property type="match status" value="1"/>
</dbReference>
<gene>
    <name evidence="1" type="ORF">AMJ40_00525</name>
</gene>
<evidence type="ECO:0008006" key="3">
    <source>
        <dbReference type="Google" id="ProtNLM"/>
    </source>
</evidence>
<reference evidence="1 2" key="1">
    <citation type="journal article" date="2015" name="Microbiome">
        <title>Genomic resolution of linkages in carbon, nitrogen, and sulfur cycling among widespread estuary sediment bacteria.</title>
        <authorList>
            <person name="Baker B.J."/>
            <person name="Lazar C.S."/>
            <person name="Teske A.P."/>
            <person name="Dick G.J."/>
        </authorList>
    </citation>
    <scope>NUCLEOTIDE SEQUENCE [LARGE SCALE GENOMIC DNA]</scope>
    <source>
        <strain evidence="1">DG_26</strain>
    </source>
</reference>
<name>A0A0S7WMU4_UNCT6</name>
<dbReference type="EMBL" id="LIZT01000004">
    <property type="protein sequence ID" value="KPJ51225.1"/>
    <property type="molecule type" value="Genomic_DNA"/>
</dbReference>
<proteinExistence type="predicted"/>
<dbReference type="InterPro" id="IPR036746">
    <property type="entry name" value="TT1725-like_sf"/>
</dbReference>
<accession>A0A0S7WMU4</accession>
<sequence>MVVGTLQVEIYIPGSNSLKAKRKVMKALIQRLRDRFNASVAEVDANNLWQRATLGIAVANEDSRFANTILSKVINTIENDGNVQVLDYQISIG</sequence>
<dbReference type="Pfam" id="PF04456">
    <property type="entry name" value="DUF503"/>
    <property type="match status" value="1"/>
</dbReference>
<comment type="caution">
    <text evidence="1">The sequence shown here is derived from an EMBL/GenBank/DDBJ whole genome shotgun (WGS) entry which is preliminary data.</text>
</comment>
<evidence type="ECO:0000313" key="2">
    <source>
        <dbReference type="Proteomes" id="UP000051124"/>
    </source>
</evidence>
<dbReference type="Gene3D" id="3.30.70.1120">
    <property type="entry name" value="TT1725-like"/>
    <property type="match status" value="1"/>
</dbReference>
<dbReference type="Proteomes" id="UP000051124">
    <property type="component" value="Unassembled WGS sequence"/>
</dbReference>
<dbReference type="InterPro" id="IPR007546">
    <property type="entry name" value="DUF503"/>
</dbReference>
<organism evidence="1 2">
    <name type="scientific">candidate division TA06 bacterium DG_26</name>
    <dbReference type="NCBI Taxonomy" id="1703771"/>
    <lineage>
        <taxon>Bacteria</taxon>
        <taxon>Bacteria division TA06</taxon>
    </lineage>
</organism>
<evidence type="ECO:0000313" key="1">
    <source>
        <dbReference type="EMBL" id="KPJ51225.1"/>
    </source>
</evidence>
<dbReference type="PANTHER" id="PTHR36441:SF1">
    <property type="entry name" value="DUF503 DOMAIN-CONTAINING PROTEIN"/>
    <property type="match status" value="1"/>
</dbReference>
<dbReference type="SUPFAM" id="SSF103007">
    <property type="entry name" value="Hypothetical protein TT1725"/>
    <property type="match status" value="1"/>
</dbReference>
<dbReference type="AlphaFoldDB" id="A0A0S7WMU4"/>